<dbReference type="EMBL" id="DRKP01000130">
    <property type="protein sequence ID" value="HEB96947.1"/>
    <property type="molecule type" value="Genomic_DNA"/>
</dbReference>
<keyword evidence="6 10" id="KW-0732">Signal</keyword>
<evidence type="ECO:0000256" key="1">
    <source>
        <dbReference type="ARBA" id="ARBA00004418"/>
    </source>
</evidence>
<protein>
    <recommendedName>
        <fullName evidence="4 10">Outer-membrane lipoprotein carrier protein</fullName>
    </recommendedName>
</protein>
<sequence length="222" mass="25651" precursor="true">MATGRCWHPLPRRRDMIRRLLPLLLAVLLPAAAATTDDSGPAQLKRFLAGISGLQARFEQQVANQDGTQALRSRGTFFLQRPDHFRWDYSDPERQQIVADGRQVWFYDPDLEQVSVQFQSKALRGTPAQLLAGRDPVENSFEISDAGHRDGLAWVQLVPRSSDSQFERIRLGFADDQLRRMEMTDKFGQRTRFRFFDIQANPRFSSTFFQFEPPEDVDLYNQ</sequence>
<dbReference type="GO" id="GO:0044874">
    <property type="term" value="P:lipoprotein localization to outer membrane"/>
    <property type="evidence" value="ECO:0007669"/>
    <property type="project" value="UniProtKB-UniRule"/>
</dbReference>
<keyword evidence="9 10" id="KW-0143">Chaperone</keyword>
<comment type="similarity">
    <text evidence="2 10">Belongs to the LolA family.</text>
</comment>
<evidence type="ECO:0000256" key="9">
    <source>
        <dbReference type="ARBA" id="ARBA00023186"/>
    </source>
</evidence>
<evidence type="ECO:0000256" key="3">
    <source>
        <dbReference type="ARBA" id="ARBA00011245"/>
    </source>
</evidence>
<gene>
    <name evidence="10 11" type="primary">lolA</name>
    <name evidence="11" type="ORF">ENI96_11025</name>
</gene>
<dbReference type="Proteomes" id="UP000886251">
    <property type="component" value="Unassembled WGS sequence"/>
</dbReference>
<comment type="subcellular location">
    <subcellularLocation>
        <location evidence="1 10">Periplasm</location>
    </subcellularLocation>
</comment>
<dbReference type="Gene3D" id="2.50.20.10">
    <property type="entry name" value="Lipoprotein localisation LolA/LolB/LppX"/>
    <property type="match status" value="1"/>
</dbReference>
<feature type="chain" id="PRO_5033176437" description="Outer-membrane lipoprotein carrier protein" evidence="10">
    <location>
        <begin position="34"/>
        <end position="222"/>
    </location>
</feature>
<dbReference type="PANTHER" id="PTHR35869:SF1">
    <property type="entry name" value="OUTER-MEMBRANE LIPOPROTEIN CARRIER PROTEIN"/>
    <property type="match status" value="1"/>
</dbReference>
<evidence type="ECO:0000256" key="10">
    <source>
        <dbReference type="HAMAP-Rule" id="MF_00240"/>
    </source>
</evidence>
<evidence type="ECO:0000313" key="11">
    <source>
        <dbReference type="EMBL" id="HEB96947.1"/>
    </source>
</evidence>
<dbReference type="PANTHER" id="PTHR35869">
    <property type="entry name" value="OUTER-MEMBRANE LIPOPROTEIN CARRIER PROTEIN"/>
    <property type="match status" value="1"/>
</dbReference>
<name>A0A831RMV0_9GAMM</name>
<evidence type="ECO:0000256" key="6">
    <source>
        <dbReference type="ARBA" id="ARBA00022729"/>
    </source>
</evidence>
<dbReference type="NCBIfam" id="TIGR00547">
    <property type="entry name" value="lolA"/>
    <property type="match status" value="1"/>
</dbReference>
<keyword evidence="8 10" id="KW-0653">Protein transport</keyword>
<keyword evidence="7 10" id="KW-0574">Periplasm</keyword>
<evidence type="ECO:0000256" key="2">
    <source>
        <dbReference type="ARBA" id="ARBA00007615"/>
    </source>
</evidence>
<dbReference type="InterPro" id="IPR029046">
    <property type="entry name" value="LolA/LolB/LppX"/>
</dbReference>
<comment type="caution">
    <text evidence="11">The sequence shown here is derived from an EMBL/GenBank/DDBJ whole genome shotgun (WGS) entry which is preliminary data.</text>
</comment>
<proteinExistence type="inferred from homology"/>
<dbReference type="SUPFAM" id="SSF89392">
    <property type="entry name" value="Prokaryotic lipoproteins and lipoprotein localization factors"/>
    <property type="match status" value="1"/>
</dbReference>
<organism evidence="11">
    <name type="scientific">Sedimenticola thiotaurini</name>
    <dbReference type="NCBI Taxonomy" id="1543721"/>
    <lineage>
        <taxon>Bacteria</taxon>
        <taxon>Pseudomonadati</taxon>
        <taxon>Pseudomonadota</taxon>
        <taxon>Gammaproteobacteria</taxon>
        <taxon>Chromatiales</taxon>
        <taxon>Sedimenticolaceae</taxon>
        <taxon>Sedimenticola</taxon>
    </lineage>
</organism>
<dbReference type="Pfam" id="PF03548">
    <property type="entry name" value="LolA"/>
    <property type="match status" value="1"/>
</dbReference>
<dbReference type="AlphaFoldDB" id="A0A831RMV0"/>
<comment type="function">
    <text evidence="10">Participates in the translocation of lipoproteins from the inner membrane to the outer membrane. Only forms a complex with a lipoprotein if the residue after the N-terminal Cys is not an aspartate (The Asp acts as a targeting signal to indicate that the lipoprotein should stay in the inner membrane).</text>
</comment>
<evidence type="ECO:0000256" key="8">
    <source>
        <dbReference type="ARBA" id="ARBA00022927"/>
    </source>
</evidence>
<dbReference type="InterPro" id="IPR018323">
    <property type="entry name" value="OM_lipoprot_carrier_LolA_Pbac"/>
</dbReference>
<evidence type="ECO:0000256" key="4">
    <source>
        <dbReference type="ARBA" id="ARBA00014035"/>
    </source>
</evidence>
<dbReference type="HAMAP" id="MF_00240">
    <property type="entry name" value="LolA"/>
    <property type="match status" value="1"/>
</dbReference>
<reference evidence="11" key="1">
    <citation type="journal article" date="2020" name="mSystems">
        <title>Genome- and Community-Level Interaction Insights into Carbon Utilization and Element Cycling Functions of Hydrothermarchaeota in Hydrothermal Sediment.</title>
        <authorList>
            <person name="Zhou Z."/>
            <person name="Liu Y."/>
            <person name="Xu W."/>
            <person name="Pan J."/>
            <person name="Luo Z.H."/>
            <person name="Li M."/>
        </authorList>
    </citation>
    <scope>NUCLEOTIDE SEQUENCE [LARGE SCALE GENOMIC DNA]</scope>
    <source>
        <strain evidence="11">HyVt-443</strain>
    </source>
</reference>
<evidence type="ECO:0000256" key="7">
    <source>
        <dbReference type="ARBA" id="ARBA00022764"/>
    </source>
</evidence>
<comment type="subunit">
    <text evidence="3 10">Monomer.</text>
</comment>
<dbReference type="GO" id="GO:0042597">
    <property type="term" value="C:periplasmic space"/>
    <property type="evidence" value="ECO:0007669"/>
    <property type="project" value="UniProtKB-SubCell"/>
</dbReference>
<dbReference type="CDD" id="cd16325">
    <property type="entry name" value="LolA"/>
    <property type="match status" value="1"/>
</dbReference>
<dbReference type="GO" id="GO:0042953">
    <property type="term" value="P:lipoprotein transport"/>
    <property type="evidence" value="ECO:0007669"/>
    <property type="project" value="InterPro"/>
</dbReference>
<evidence type="ECO:0000256" key="5">
    <source>
        <dbReference type="ARBA" id="ARBA00022448"/>
    </source>
</evidence>
<accession>A0A831RMV0</accession>
<dbReference type="InterPro" id="IPR004564">
    <property type="entry name" value="OM_lipoprot_carrier_LolA-like"/>
</dbReference>
<feature type="signal peptide" evidence="10">
    <location>
        <begin position="1"/>
        <end position="33"/>
    </location>
</feature>
<keyword evidence="5 10" id="KW-0813">Transport</keyword>
<keyword evidence="11" id="KW-0449">Lipoprotein</keyword>